<keyword evidence="1" id="KW-0472">Membrane</keyword>
<dbReference type="EMBL" id="JSZA02000076">
    <property type="protein sequence ID" value="TGO02799.1"/>
    <property type="molecule type" value="Genomic_DNA"/>
</dbReference>
<accession>A0A4E0QN48</accession>
<reference evidence="2 3" key="1">
    <citation type="journal article" date="2016" name="Front. Microbiol.">
        <title>Single-Cell (Meta-)Genomics of a Dimorphic Candidatus Thiomargarita nelsonii Reveals Genomic Plasticity.</title>
        <authorList>
            <person name="Flood B.E."/>
            <person name="Fliss P."/>
            <person name="Jones D.S."/>
            <person name="Dick G.J."/>
            <person name="Jain S."/>
            <person name="Kaster A.K."/>
            <person name="Winkel M."/>
            <person name="Mussmann M."/>
            <person name="Bailey J."/>
        </authorList>
    </citation>
    <scope>NUCLEOTIDE SEQUENCE [LARGE SCALE GENOMIC DNA]</scope>
    <source>
        <strain evidence="2">Hydrate Ridge</strain>
    </source>
</reference>
<proteinExistence type="predicted"/>
<keyword evidence="1" id="KW-0812">Transmembrane</keyword>
<protein>
    <submittedName>
        <fullName evidence="2">Uncharacterized protein</fullName>
    </submittedName>
</protein>
<dbReference type="AlphaFoldDB" id="A0A4E0QN48"/>
<evidence type="ECO:0000313" key="3">
    <source>
        <dbReference type="Proteomes" id="UP000030428"/>
    </source>
</evidence>
<organism evidence="2 3">
    <name type="scientific">Candidatus Thiomargarita nelsonii</name>
    <dbReference type="NCBI Taxonomy" id="1003181"/>
    <lineage>
        <taxon>Bacteria</taxon>
        <taxon>Pseudomonadati</taxon>
        <taxon>Pseudomonadota</taxon>
        <taxon>Gammaproteobacteria</taxon>
        <taxon>Thiotrichales</taxon>
        <taxon>Thiotrichaceae</taxon>
        <taxon>Thiomargarita</taxon>
    </lineage>
</organism>
<evidence type="ECO:0000313" key="2">
    <source>
        <dbReference type="EMBL" id="TGO02799.1"/>
    </source>
</evidence>
<gene>
    <name evidence="2" type="ORF">PN36_18880</name>
</gene>
<feature type="transmembrane region" description="Helical" evidence="1">
    <location>
        <begin position="72"/>
        <end position="94"/>
    </location>
</feature>
<sequence length="184" mass="21533">MEFLVAIFVFLGIYFVWYSIRFFADFCLVGIALGGAVLAYRIPDWYPIFHMIWKESSFLSIFGPLSPNQPDIAATFFIALLIIAGAVLLSIPFLPFSATYRFMLGVDGPVFRNKVRAWIIEEVQFYHQAPKADVQDEKVRSRDKMARSSDKIVQKSLWKLRKLRSFIKHSWLHFKYKYLIKKFS</sequence>
<comment type="caution">
    <text evidence="2">The sequence shown here is derived from an EMBL/GenBank/DDBJ whole genome shotgun (WGS) entry which is preliminary data.</text>
</comment>
<feature type="transmembrane region" description="Helical" evidence="1">
    <location>
        <begin position="31"/>
        <end position="52"/>
    </location>
</feature>
<keyword evidence="1" id="KW-1133">Transmembrane helix</keyword>
<keyword evidence="3" id="KW-1185">Reference proteome</keyword>
<feature type="transmembrane region" description="Helical" evidence="1">
    <location>
        <begin position="6"/>
        <end position="24"/>
    </location>
</feature>
<evidence type="ECO:0000256" key="1">
    <source>
        <dbReference type="SAM" id="Phobius"/>
    </source>
</evidence>
<dbReference type="Proteomes" id="UP000030428">
    <property type="component" value="Unassembled WGS sequence"/>
</dbReference>
<name>A0A4E0QN48_9GAMM</name>